<dbReference type="PANTHER" id="PTHR11439">
    <property type="entry name" value="GAG-POL-RELATED RETROTRANSPOSON"/>
    <property type="match status" value="1"/>
</dbReference>
<organism evidence="1 2">
    <name type="scientific">Araneus ventricosus</name>
    <name type="common">Orbweaver spider</name>
    <name type="synonym">Epeira ventricosa</name>
    <dbReference type="NCBI Taxonomy" id="182803"/>
    <lineage>
        <taxon>Eukaryota</taxon>
        <taxon>Metazoa</taxon>
        <taxon>Ecdysozoa</taxon>
        <taxon>Arthropoda</taxon>
        <taxon>Chelicerata</taxon>
        <taxon>Arachnida</taxon>
        <taxon>Araneae</taxon>
        <taxon>Araneomorphae</taxon>
        <taxon>Entelegynae</taxon>
        <taxon>Araneoidea</taxon>
        <taxon>Araneidae</taxon>
        <taxon>Araneus</taxon>
    </lineage>
</organism>
<dbReference type="AlphaFoldDB" id="A0A4Y2HST4"/>
<accession>A0A4Y2HST4</accession>
<evidence type="ECO:0008006" key="3">
    <source>
        <dbReference type="Google" id="ProtNLM"/>
    </source>
</evidence>
<dbReference type="Proteomes" id="UP000499080">
    <property type="component" value="Unassembled WGS sequence"/>
</dbReference>
<dbReference type="PANTHER" id="PTHR11439:SF483">
    <property type="entry name" value="PEPTIDE SYNTHASE GLIP-LIKE, PUTATIVE (AFU_ORTHOLOGUE AFUA_3G12920)-RELATED"/>
    <property type="match status" value="1"/>
</dbReference>
<evidence type="ECO:0000313" key="2">
    <source>
        <dbReference type="Proteomes" id="UP000499080"/>
    </source>
</evidence>
<evidence type="ECO:0000313" key="1">
    <source>
        <dbReference type="EMBL" id="GBM68474.1"/>
    </source>
</evidence>
<sequence>MLSWLSQHRAMVAISTKEADIVAANEASKELIWLKRLISGVGFLKEITTIYVDNSAAIRLVQNPQFHRRTKHISLNHFFIREKVFMRRNRCAADFNRNASC</sequence>
<reference evidence="1 2" key="1">
    <citation type="journal article" date="2019" name="Sci. Rep.">
        <title>Orb-weaving spider Araneus ventricosus genome elucidates the spidroin gene catalogue.</title>
        <authorList>
            <person name="Kono N."/>
            <person name="Nakamura H."/>
            <person name="Ohtoshi R."/>
            <person name="Moran D.A.P."/>
            <person name="Shinohara A."/>
            <person name="Yoshida Y."/>
            <person name="Fujiwara M."/>
            <person name="Mori M."/>
            <person name="Tomita M."/>
            <person name="Arakawa K."/>
        </authorList>
    </citation>
    <scope>NUCLEOTIDE SEQUENCE [LARGE SCALE GENOMIC DNA]</scope>
</reference>
<gene>
    <name evidence="1" type="ORF">AVEN_6443_1</name>
</gene>
<name>A0A4Y2HST4_ARAVE</name>
<proteinExistence type="predicted"/>
<dbReference type="OrthoDB" id="6436874at2759"/>
<protein>
    <recommendedName>
        <fullName evidence="3">Retrovirus-related Pol polyprotein from transposon TNT 1-94</fullName>
    </recommendedName>
</protein>
<comment type="caution">
    <text evidence="1">The sequence shown here is derived from an EMBL/GenBank/DDBJ whole genome shotgun (WGS) entry which is preliminary data.</text>
</comment>
<keyword evidence="2" id="KW-1185">Reference proteome</keyword>
<dbReference type="CDD" id="cd09272">
    <property type="entry name" value="RNase_HI_RT_Ty1"/>
    <property type="match status" value="1"/>
</dbReference>
<dbReference type="EMBL" id="BGPR01002144">
    <property type="protein sequence ID" value="GBM68474.1"/>
    <property type="molecule type" value="Genomic_DNA"/>
</dbReference>